<dbReference type="GeneID" id="66116009"/>
<evidence type="ECO:0000256" key="6">
    <source>
        <dbReference type="ARBA" id="ARBA00023015"/>
    </source>
</evidence>
<evidence type="ECO:0000256" key="10">
    <source>
        <dbReference type="SAM" id="MobiDB-lite"/>
    </source>
</evidence>
<dbReference type="InterPro" id="IPR024318">
    <property type="entry name" value="Nro1/ETT1"/>
</dbReference>
<dbReference type="Pfam" id="PF12753">
    <property type="entry name" value="Nro1"/>
    <property type="match status" value="1"/>
</dbReference>
<keyword evidence="6" id="KW-0805">Transcription regulation</keyword>
<comment type="function">
    <text evidence="1">Required for correct translation termination and probably involved in regulation of hypoxic gene expression.</text>
</comment>
<keyword evidence="9" id="KW-0175">Coiled coil</keyword>
<keyword evidence="7" id="KW-0804">Transcription</keyword>
<evidence type="ECO:0000256" key="5">
    <source>
        <dbReference type="ARBA" id="ARBA00022845"/>
    </source>
</evidence>
<dbReference type="RefSeq" id="XP_043047576.1">
    <property type="nucleotide sequence ID" value="XM_043193389.1"/>
</dbReference>
<accession>A0A9P8AGR2</accession>
<evidence type="ECO:0000313" key="11">
    <source>
        <dbReference type="EMBL" id="KAG7192025.1"/>
    </source>
</evidence>
<dbReference type="PANTHER" id="PTHR28290">
    <property type="entry name" value="ENHANCER OF TRANSLATION TERMINATION 1"/>
    <property type="match status" value="1"/>
</dbReference>
<evidence type="ECO:0000256" key="4">
    <source>
        <dbReference type="ARBA" id="ARBA00017359"/>
    </source>
</evidence>
<dbReference type="OrthoDB" id="5598057at2759"/>
<comment type="caution">
    <text evidence="11">The sequence shown here is derived from an EMBL/GenBank/DDBJ whole genome shotgun (WGS) entry which is preliminary data.</text>
</comment>
<keyword evidence="12" id="KW-1185">Reference proteome</keyword>
<comment type="subcellular location">
    <subcellularLocation>
        <location evidence="2">Nucleus</location>
    </subcellularLocation>
</comment>
<name>A0A9P8AGR2_9ASCO</name>
<dbReference type="GO" id="GO:0005634">
    <property type="term" value="C:nucleus"/>
    <property type="evidence" value="ECO:0007669"/>
    <property type="project" value="UniProtKB-SubCell"/>
</dbReference>
<evidence type="ECO:0000256" key="7">
    <source>
        <dbReference type="ARBA" id="ARBA00023163"/>
    </source>
</evidence>
<feature type="coiled-coil region" evidence="9">
    <location>
        <begin position="372"/>
        <end position="399"/>
    </location>
</feature>
<dbReference type="AlphaFoldDB" id="A0A9P8AGR2"/>
<comment type="similarity">
    <text evidence="3">Belongs to the ETT1 family.</text>
</comment>
<feature type="region of interest" description="Disordered" evidence="10">
    <location>
        <begin position="1"/>
        <end position="33"/>
    </location>
</feature>
<protein>
    <recommendedName>
        <fullName evidence="4">Enhancer of translation termination 1</fullName>
    </recommendedName>
</protein>
<organism evidence="11 12">
    <name type="scientific">Scheffersomyces spartinae</name>
    <dbReference type="NCBI Taxonomy" id="45513"/>
    <lineage>
        <taxon>Eukaryota</taxon>
        <taxon>Fungi</taxon>
        <taxon>Dikarya</taxon>
        <taxon>Ascomycota</taxon>
        <taxon>Saccharomycotina</taxon>
        <taxon>Pichiomycetes</taxon>
        <taxon>Debaryomycetaceae</taxon>
        <taxon>Scheffersomyces</taxon>
    </lineage>
</organism>
<evidence type="ECO:0000256" key="2">
    <source>
        <dbReference type="ARBA" id="ARBA00004123"/>
    </source>
</evidence>
<evidence type="ECO:0000313" key="12">
    <source>
        <dbReference type="Proteomes" id="UP000790833"/>
    </source>
</evidence>
<dbReference type="GO" id="GO:2000640">
    <property type="term" value="P:positive regulation of SREBP signaling pathway"/>
    <property type="evidence" value="ECO:0007669"/>
    <property type="project" value="TreeGrafter"/>
</dbReference>
<sequence>MAKRQLGLGKKSKTNKKQKVEDEETSAASTNELTVELDHEVDPNDEFSQLHGLWDTYLGGERDNELILNGIVNECDRLLRNSTTDKITDKFYAIYGVALSELAKFKTEEAKDVTAFFNELIDRLDTGLKKFPHSPELLFAKSKVLINQVPLQYISQLDLNSKHKDINVKELLDRVLQTYNGAESKAIEQKRFHLFNSESFEILQALDDTLEIIDNFGKDHIEADDDREDEGLGKNSDDDNDENGNEIKLDEDHSLYQIRESDEYNLWWREKTIVFLNQVKKDKAVDKALVLELNKLLGQSYLKESEGITSIYTTLMYDDDFEGEELEGFTKHELQKIAQELIGKALKYLEAAEDDDDPESWVLVSEAMISLANCYELESEDQESLYKKAEKRLERANKATQGRYQEELDNLLQN</sequence>
<reference evidence="11" key="1">
    <citation type="submission" date="2021-03" db="EMBL/GenBank/DDBJ databases">
        <authorList>
            <person name="Palmer J.M."/>
        </authorList>
    </citation>
    <scope>NUCLEOTIDE SEQUENCE</scope>
    <source>
        <strain evidence="11">ARV_011</strain>
    </source>
</reference>
<dbReference type="GO" id="GO:0006417">
    <property type="term" value="P:regulation of translation"/>
    <property type="evidence" value="ECO:0007669"/>
    <property type="project" value="UniProtKB-KW"/>
</dbReference>
<evidence type="ECO:0000256" key="8">
    <source>
        <dbReference type="ARBA" id="ARBA00023242"/>
    </source>
</evidence>
<evidence type="ECO:0000256" key="3">
    <source>
        <dbReference type="ARBA" id="ARBA00007273"/>
    </source>
</evidence>
<gene>
    <name evidence="11" type="primary">ETT1</name>
    <name evidence="11" type="ORF">KQ657_002635</name>
</gene>
<keyword evidence="8" id="KW-0539">Nucleus</keyword>
<evidence type="ECO:0000256" key="9">
    <source>
        <dbReference type="SAM" id="Coils"/>
    </source>
</evidence>
<evidence type="ECO:0000256" key="1">
    <source>
        <dbReference type="ARBA" id="ARBA00003395"/>
    </source>
</evidence>
<dbReference type="EMBL" id="JAHMUF010000021">
    <property type="protein sequence ID" value="KAG7192025.1"/>
    <property type="molecule type" value="Genomic_DNA"/>
</dbReference>
<keyword evidence="5" id="KW-0810">Translation regulation</keyword>
<dbReference type="PANTHER" id="PTHR28290:SF1">
    <property type="entry name" value="ENHANCER OF TRANSLATION TERMINATION 1"/>
    <property type="match status" value="1"/>
</dbReference>
<feature type="region of interest" description="Disordered" evidence="10">
    <location>
        <begin position="222"/>
        <end position="248"/>
    </location>
</feature>
<dbReference type="Proteomes" id="UP000790833">
    <property type="component" value="Unassembled WGS sequence"/>
</dbReference>
<proteinExistence type="inferred from homology"/>